<dbReference type="Pfam" id="PF01805">
    <property type="entry name" value="Surp"/>
    <property type="match status" value="2"/>
</dbReference>
<dbReference type="SUPFAM" id="SSF109905">
    <property type="entry name" value="Surp module (SWAP domain)"/>
    <property type="match status" value="2"/>
</dbReference>
<organism evidence="9 10">
    <name type="scientific">Cardiosporidium cionae</name>
    <dbReference type="NCBI Taxonomy" id="476202"/>
    <lineage>
        <taxon>Eukaryota</taxon>
        <taxon>Sar</taxon>
        <taxon>Alveolata</taxon>
        <taxon>Apicomplexa</taxon>
        <taxon>Aconoidasida</taxon>
        <taxon>Nephromycida</taxon>
        <taxon>Cardiosporidium</taxon>
    </lineage>
</organism>
<evidence type="ECO:0000256" key="7">
    <source>
        <dbReference type="SAM" id="MobiDB-lite"/>
    </source>
</evidence>
<dbReference type="EMBL" id="JADAQX010000240">
    <property type="protein sequence ID" value="KAF8821077.1"/>
    <property type="molecule type" value="Genomic_DNA"/>
</dbReference>
<dbReference type="PANTHER" id="PTHR15316:SF1">
    <property type="entry name" value="SPLICING FACTOR 3A SUBUNIT 1"/>
    <property type="match status" value="1"/>
</dbReference>
<sequence>MSVLPALATPGGTPLLPSPAASLPMAPSPSLTPVGIIFPPADLRGIIDKTAQFVAKNGPEFESRVMREKNNQRFSFLFPNNPYRPYYELKVKEFKTGVEEVTKPAVPQAILDMKRKEEEKSKRKEQLLALTQFSDIEKELKPPEPDQYAVAHPYITPVDIDVIKTAAQFVARNGQRFLTGLTQRERNNPQFDFLKPSHALFGYFTSLVDAYTKCLLPPEEQIEKLKEIVQDFRLPFEKCFLQYRWETSQEKKRKEKEDAHAQERVQMASIDWHDFIVVETINFTAEDDSLPLAAPVDFSSTPAKRLPPPLEKSAVTTNGDIQPPGIVEEAGRGDVEMEEEDMEVDMELQEKTSHEKPAEVPAEVVPPTPSTPSEEPISQPPLPQETKHEMKVITGYTRTKRHGQGQPKMQKCPLTGQMIPAEEMTAHLNTLLLDPRWKYVALPCFKRKFCVYVGSYLSAFATKRPDMFGSVEEEIKEHSDVFGIDATSGSSNYDPLKGTTHPSSSLLPESSYGSIPLPPSTPMPPPSTPMPPPSTPMPPPSTPMPPPSTPMPPPSTPMPPPAPPMDSEAIAENNAKRVRREIEESHPEQPMTAFPVQGSVRYTLNCIAGGGLPSQQLQIEADISLTIKNFKESLIDAGLQKGLSANLLELKAVVSGAWLEVRDIFIKKLIKREDHRTLASYQLCPDSVMELSVKSSSLST</sequence>
<feature type="compositionally biased region" description="Pro residues" evidence="7">
    <location>
        <begin position="516"/>
        <end position="563"/>
    </location>
</feature>
<keyword evidence="2" id="KW-0507">mRNA processing</keyword>
<protein>
    <submittedName>
        <fullName evidence="9">Surp module domain-containing protein</fullName>
    </submittedName>
</protein>
<evidence type="ECO:0000313" key="10">
    <source>
        <dbReference type="Proteomes" id="UP000823046"/>
    </source>
</evidence>
<keyword evidence="5" id="KW-0508">mRNA splicing</keyword>
<dbReference type="InterPro" id="IPR035967">
    <property type="entry name" value="SWAP/Surp_sf"/>
</dbReference>
<feature type="compositionally biased region" description="Low complexity" evidence="7">
    <location>
        <begin position="502"/>
        <end position="511"/>
    </location>
</feature>
<proteinExistence type="predicted"/>
<dbReference type="PROSITE" id="PS50128">
    <property type="entry name" value="SURP"/>
    <property type="match status" value="2"/>
</dbReference>
<evidence type="ECO:0000313" key="9">
    <source>
        <dbReference type="EMBL" id="KAF8821077.1"/>
    </source>
</evidence>
<feature type="region of interest" description="Disordered" evidence="7">
    <location>
        <begin position="482"/>
        <end position="563"/>
    </location>
</feature>
<feature type="domain" description="SURP motif" evidence="8">
    <location>
        <begin position="162"/>
        <end position="204"/>
    </location>
</feature>
<evidence type="ECO:0000256" key="1">
    <source>
        <dbReference type="ARBA" id="ARBA00004123"/>
    </source>
</evidence>
<evidence type="ECO:0000256" key="5">
    <source>
        <dbReference type="ARBA" id="ARBA00023187"/>
    </source>
</evidence>
<feature type="compositionally biased region" description="Basic and acidic residues" evidence="7">
    <location>
        <begin position="348"/>
        <end position="358"/>
    </location>
</feature>
<gene>
    <name evidence="9" type="ORF">IE077_002487</name>
</gene>
<dbReference type="Pfam" id="PF12230">
    <property type="entry name" value="PRP21_like_P"/>
    <property type="match status" value="1"/>
</dbReference>
<evidence type="ECO:0000259" key="8">
    <source>
        <dbReference type="PROSITE" id="PS50128"/>
    </source>
</evidence>
<reference evidence="9 10" key="1">
    <citation type="journal article" date="2020" name="bioRxiv">
        <title>Metabolic contributions of an alphaproteobacterial endosymbiont in the apicomplexan Cardiosporidium cionae.</title>
        <authorList>
            <person name="Hunter E.S."/>
            <person name="Paight C.J."/>
            <person name="Lane C.E."/>
        </authorList>
    </citation>
    <scope>NUCLEOTIDE SEQUENCE [LARGE SCALE GENOMIC DNA]</scope>
    <source>
        <strain evidence="9">ESH_2018</strain>
    </source>
</reference>
<dbReference type="PRINTS" id="PR01217">
    <property type="entry name" value="PRICHEXTENSN"/>
</dbReference>
<dbReference type="SMART" id="SM00648">
    <property type="entry name" value="SWAP"/>
    <property type="match status" value="2"/>
</dbReference>
<dbReference type="InterPro" id="IPR022030">
    <property type="entry name" value="SF3A1_dom"/>
</dbReference>
<evidence type="ECO:0000256" key="3">
    <source>
        <dbReference type="ARBA" id="ARBA00022728"/>
    </source>
</evidence>
<keyword evidence="4" id="KW-0677">Repeat</keyword>
<dbReference type="InterPro" id="IPR000061">
    <property type="entry name" value="Surp"/>
</dbReference>
<feature type="region of interest" description="Disordered" evidence="7">
    <location>
        <begin position="298"/>
        <end position="327"/>
    </location>
</feature>
<keyword evidence="3" id="KW-0747">Spliceosome</keyword>
<evidence type="ECO:0000256" key="4">
    <source>
        <dbReference type="ARBA" id="ARBA00022737"/>
    </source>
</evidence>
<dbReference type="PANTHER" id="PTHR15316">
    <property type="entry name" value="SPLICEOSOME ASSOCIATED PROTEIN 114/SWAP SPLICING FACTOR-RELATED"/>
    <property type="match status" value="1"/>
</dbReference>
<name>A0ABQ7JAQ8_9APIC</name>
<evidence type="ECO:0000256" key="2">
    <source>
        <dbReference type="ARBA" id="ARBA00022664"/>
    </source>
</evidence>
<keyword evidence="10" id="KW-1185">Reference proteome</keyword>
<feature type="region of interest" description="Disordered" evidence="7">
    <location>
        <begin position="347"/>
        <end position="383"/>
    </location>
</feature>
<evidence type="ECO:0000256" key="6">
    <source>
        <dbReference type="ARBA" id="ARBA00023242"/>
    </source>
</evidence>
<comment type="caution">
    <text evidence="9">The sequence shown here is derived from an EMBL/GenBank/DDBJ whole genome shotgun (WGS) entry which is preliminary data.</text>
</comment>
<dbReference type="Gene3D" id="1.10.10.790">
    <property type="entry name" value="Surp module"/>
    <property type="match status" value="2"/>
</dbReference>
<accession>A0ABQ7JAQ8</accession>
<feature type="domain" description="SURP motif" evidence="8">
    <location>
        <begin position="46"/>
        <end position="87"/>
    </location>
</feature>
<comment type="subcellular location">
    <subcellularLocation>
        <location evidence="1">Nucleus</location>
    </subcellularLocation>
</comment>
<keyword evidence="6" id="KW-0539">Nucleus</keyword>
<dbReference type="Proteomes" id="UP000823046">
    <property type="component" value="Unassembled WGS sequence"/>
</dbReference>
<dbReference type="InterPro" id="IPR045146">
    <property type="entry name" value="SF3A1"/>
</dbReference>